<evidence type="ECO:0000313" key="3">
    <source>
        <dbReference type="EMBL" id="MDP9829941.1"/>
    </source>
</evidence>
<dbReference type="Proteomes" id="UP001235712">
    <property type="component" value="Unassembled WGS sequence"/>
</dbReference>
<keyword evidence="2" id="KW-0472">Membrane</keyword>
<evidence type="ECO:0000313" key="4">
    <source>
        <dbReference type="Proteomes" id="UP001235712"/>
    </source>
</evidence>
<accession>A0ABT9PB68</accession>
<proteinExistence type="predicted"/>
<protein>
    <submittedName>
        <fullName evidence="3">Uncharacterized protein</fullName>
    </submittedName>
</protein>
<feature type="transmembrane region" description="Helical" evidence="2">
    <location>
        <begin position="94"/>
        <end position="117"/>
    </location>
</feature>
<comment type="caution">
    <text evidence="3">The sequence shown here is derived from an EMBL/GenBank/DDBJ whole genome shotgun (WGS) entry which is preliminary data.</text>
</comment>
<keyword evidence="4" id="KW-1185">Reference proteome</keyword>
<keyword evidence="2" id="KW-0812">Transmembrane</keyword>
<sequence length="234" mass="25861">MRFNPPPNWPVPPQGWSPDAGWSPDPSWPAPPENWPLWLPDGSGPADELSARLSAAFRRQKYERRTMLVFFWCGVVMLPGQAVMSLGADDRVEAVFFWGFGVLASLVLLGMSLRDYLRLRRAGQRPVRVLGWVAGSTSLALAVTVLLGAGALLVYAPVPWFVEGEEEGSGCWRDYDENSADDWVRVVEVSCETEHDYVTSATVASEDLCPQDYELVVETDDERVACLSPVTGDV</sequence>
<keyword evidence="2" id="KW-1133">Transmembrane helix</keyword>
<feature type="transmembrane region" description="Helical" evidence="2">
    <location>
        <begin position="68"/>
        <end position="88"/>
    </location>
</feature>
<gene>
    <name evidence="3" type="ORF">J2S57_005690</name>
</gene>
<feature type="compositionally biased region" description="Pro residues" evidence="1">
    <location>
        <begin position="1"/>
        <end position="15"/>
    </location>
</feature>
<feature type="transmembrane region" description="Helical" evidence="2">
    <location>
        <begin position="129"/>
        <end position="156"/>
    </location>
</feature>
<evidence type="ECO:0000256" key="2">
    <source>
        <dbReference type="SAM" id="Phobius"/>
    </source>
</evidence>
<feature type="region of interest" description="Disordered" evidence="1">
    <location>
        <begin position="1"/>
        <end position="27"/>
    </location>
</feature>
<dbReference type="RefSeq" id="WP_307248640.1">
    <property type="nucleotide sequence ID" value="NZ_JAUSQZ010000001.1"/>
</dbReference>
<organism evidence="3 4">
    <name type="scientific">Kineosporia succinea</name>
    <dbReference type="NCBI Taxonomy" id="84632"/>
    <lineage>
        <taxon>Bacteria</taxon>
        <taxon>Bacillati</taxon>
        <taxon>Actinomycetota</taxon>
        <taxon>Actinomycetes</taxon>
        <taxon>Kineosporiales</taxon>
        <taxon>Kineosporiaceae</taxon>
        <taxon>Kineosporia</taxon>
    </lineage>
</organism>
<reference evidence="3 4" key="1">
    <citation type="submission" date="2023-07" db="EMBL/GenBank/DDBJ databases">
        <title>Sequencing the genomes of 1000 actinobacteria strains.</title>
        <authorList>
            <person name="Klenk H.-P."/>
        </authorList>
    </citation>
    <scope>NUCLEOTIDE SEQUENCE [LARGE SCALE GENOMIC DNA]</scope>
    <source>
        <strain evidence="3 4">DSM 44388</strain>
    </source>
</reference>
<evidence type="ECO:0000256" key="1">
    <source>
        <dbReference type="SAM" id="MobiDB-lite"/>
    </source>
</evidence>
<dbReference type="EMBL" id="JAUSQZ010000001">
    <property type="protein sequence ID" value="MDP9829941.1"/>
    <property type="molecule type" value="Genomic_DNA"/>
</dbReference>
<name>A0ABT9PB68_9ACTN</name>